<dbReference type="AlphaFoldDB" id="A0A7Y0LX99"/>
<sequence length="62" mass="6412">MGAPAQVGAGITLISLDVADRPGEPGMTRAMLDQMPVLNTATVALFGEARRLGTALSTTREN</sequence>
<proteinExistence type="predicted"/>
<evidence type="ECO:0000313" key="1">
    <source>
        <dbReference type="EMBL" id="NMR19504.1"/>
    </source>
</evidence>
<dbReference type="RefSeq" id="WP_169323845.1">
    <property type="nucleotide sequence ID" value="NZ_JABCJJ010000004.1"/>
</dbReference>
<keyword evidence="2" id="KW-1185">Reference proteome</keyword>
<protein>
    <submittedName>
        <fullName evidence="1">Uncharacterized protein</fullName>
    </submittedName>
</protein>
<reference evidence="1 2" key="1">
    <citation type="submission" date="2020-04" db="EMBL/GenBank/DDBJ databases">
        <title>Sequencing and Assembly of C. fimi.</title>
        <authorList>
            <person name="Ramsey A.R."/>
        </authorList>
    </citation>
    <scope>NUCLEOTIDE SEQUENCE [LARGE SCALE GENOMIC DNA]</scope>
    <source>
        <strain evidence="1 2">SB</strain>
    </source>
</reference>
<gene>
    <name evidence="1" type="ORF">HIR71_04580</name>
</gene>
<comment type="caution">
    <text evidence="1">The sequence shown here is derived from an EMBL/GenBank/DDBJ whole genome shotgun (WGS) entry which is preliminary data.</text>
</comment>
<dbReference type="EMBL" id="JABCJJ010000004">
    <property type="protein sequence ID" value="NMR19504.1"/>
    <property type="molecule type" value="Genomic_DNA"/>
</dbReference>
<evidence type="ECO:0000313" key="2">
    <source>
        <dbReference type="Proteomes" id="UP000562124"/>
    </source>
</evidence>
<name>A0A7Y0LX99_CELFI</name>
<organism evidence="1 2">
    <name type="scientific">Cellulomonas fimi</name>
    <dbReference type="NCBI Taxonomy" id="1708"/>
    <lineage>
        <taxon>Bacteria</taxon>
        <taxon>Bacillati</taxon>
        <taxon>Actinomycetota</taxon>
        <taxon>Actinomycetes</taxon>
        <taxon>Micrococcales</taxon>
        <taxon>Cellulomonadaceae</taxon>
        <taxon>Cellulomonas</taxon>
    </lineage>
</organism>
<accession>A0A7Y0LX99</accession>
<dbReference type="Proteomes" id="UP000562124">
    <property type="component" value="Unassembled WGS sequence"/>
</dbReference>